<reference evidence="2" key="1">
    <citation type="submission" date="2023-07" db="EMBL/GenBank/DDBJ databases">
        <title>Thauera sp. CAU 1555 isolated from sand of Yaerae Beach.</title>
        <authorList>
            <person name="Kim W."/>
        </authorList>
    </citation>
    <scope>NUCLEOTIDE SEQUENCE [LARGE SCALE GENOMIC DNA]</scope>
    <source>
        <strain evidence="2">CAU 1555</strain>
    </source>
</reference>
<evidence type="ECO:0000313" key="2">
    <source>
        <dbReference type="Proteomes" id="UP000603602"/>
    </source>
</evidence>
<keyword evidence="2" id="KW-1185">Reference proteome</keyword>
<protein>
    <submittedName>
        <fullName evidence="1">Uncharacterized protein</fullName>
    </submittedName>
</protein>
<name>A0ABR9B6P5_9RHOO</name>
<accession>A0ABR9B6P5</accession>
<comment type="caution">
    <text evidence="1">The sequence shown here is derived from an EMBL/GenBank/DDBJ whole genome shotgun (WGS) entry which is preliminary data.</text>
</comment>
<dbReference type="Proteomes" id="UP000603602">
    <property type="component" value="Unassembled WGS sequence"/>
</dbReference>
<gene>
    <name evidence="1" type="ORF">IFO67_04085</name>
</gene>
<sequence length="75" mass="8345">MTTTVTATFDSREAVHNTLDDLVDIGLSRETIYTNDQAQLVKVVVPDDIMPEVSEIIGRHHPLDMNSVPPYSPTH</sequence>
<dbReference type="RefSeq" id="WP_187716852.1">
    <property type="nucleotide sequence ID" value="NZ_JACTAH010000001.1"/>
</dbReference>
<organism evidence="1 2">
    <name type="scientific">Thauera sedimentorum</name>
    <dbReference type="NCBI Taxonomy" id="2767595"/>
    <lineage>
        <taxon>Bacteria</taxon>
        <taxon>Pseudomonadati</taxon>
        <taxon>Pseudomonadota</taxon>
        <taxon>Betaproteobacteria</taxon>
        <taxon>Rhodocyclales</taxon>
        <taxon>Zoogloeaceae</taxon>
        <taxon>Thauera</taxon>
    </lineage>
</organism>
<dbReference type="EMBL" id="JACYTO010000001">
    <property type="protein sequence ID" value="MBD8502051.1"/>
    <property type="molecule type" value="Genomic_DNA"/>
</dbReference>
<evidence type="ECO:0000313" key="1">
    <source>
        <dbReference type="EMBL" id="MBD8502051.1"/>
    </source>
</evidence>
<proteinExistence type="predicted"/>